<feature type="domain" description="Mechanosensitive ion channel MscS C-terminal" evidence="10">
    <location>
        <begin position="312"/>
        <end position="398"/>
    </location>
</feature>
<feature type="transmembrane region" description="Helical" evidence="7">
    <location>
        <begin position="106"/>
        <end position="124"/>
    </location>
</feature>
<evidence type="ECO:0000256" key="8">
    <source>
        <dbReference type="SAM" id="SignalP"/>
    </source>
</evidence>
<dbReference type="SUPFAM" id="SSF50182">
    <property type="entry name" value="Sm-like ribonucleoproteins"/>
    <property type="match status" value="1"/>
</dbReference>
<accession>M2Y4E2</accession>
<dbReference type="GO" id="GO:0008381">
    <property type="term" value="F:mechanosensitive monoatomic ion channel activity"/>
    <property type="evidence" value="ECO:0007669"/>
    <property type="project" value="InterPro"/>
</dbReference>
<evidence type="ECO:0000256" key="7">
    <source>
        <dbReference type="SAM" id="Phobius"/>
    </source>
</evidence>
<keyword evidence="5 7" id="KW-1133">Transmembrane helix</keyword>
<dbReference type="Gene3D" id="3.30.70.100">
    <property type="match status" value="1"/>
</dbReference>
<feature type="signal peptide" evidence="8">
    <location>
        <begin position="1"/>
        <end position="20"/>
    </location>
</feature>
<comment type="similarity">
    <text evidence="2">Belongs to the MscS (TC 1.A.23) family.</text>
</comment>
<dbReference type="STRING" id="1244869.H261_20864"/>
<comment type="caution">
    <text evidence="12">The sequence shown here is derived from an EMBL/GenBank/DDBJ whole genome shotgun (WGS) entry which is preliminary data.</text>
</comment>
<dbReference type="Pfam" id="PF00924">
    <property type="entry name" value="MS_channel_2nd"/>
    <property type="match status" value="1"/>
</dbReference>
<feature type="domain" description="Mechanosensitive ion channel MscS" evidence="9">
    <location>
        <begin position="241"/>
        <end position="305"/>
    </location>
</feature>
<evidence type="ECO:0000256" key="4">
    <source>
        <dbReference type="ARBA" id="ARBA00022692"/>
    </source>
</evidence>
<keyword evidence="6 7" id="KW-0472">Membrane</keyword>
<reference evidence="12 13" key="1">
    <citation type="journal article" date="2014" name="Genome Announc.">
        <title>Draft Genome Sequence of Magnetospirillum sp. Strain SO-1, a Freshwater Magnetotactic Bacterium Isolated from the Ol'khovka River, Russia.</title>
        <authorList>
            <person name="Grouzdev D.S."/>
            <person name="Dziuba M.V."/>
            <person name="Sukhacheva M.S."/>
            <person name="Mardanov A.V."/>
            <person name="Beletskiy A.V."/>
            <person name="Kuznetsov B.B."/>
            <person name="Skryabin K.G."/>
        </authorList>
    </citation>
    <scope>NUCLEOTIDE SEQUENCE [LARGE SCALE GENOMIC DNA]</scope>
    <source>
        <strain evidence="12 13">SO-1</strain>
    </source>
</reference>
<feature type="transmembrane region" description="Helical" evidence="7">
    <location>
        <begin position="195"/>
        <end position="214"/>
    </location>
</feature>
<evidence type="ECO:0000259" key="11">
    <source>
        <dbReference type="Pfam" id="PF21088"/>
    </source>
</evidence>
<dbReference type="InterPro" id="IPR010920">
    <property type="entry name" value="LSM_dom_sf"/>
</dbReference>
<dbReference type="PANTHER" id="PTHR30460:SF0">
    <property type="entry name" value="MODERATE CONDUCTANCE MECHANOSENSITIVE CHANNEL YBIO"/>
    <property type="match status" value="1"/>
</dbReference>
<dbReference type="InterPro" id="IPR011066">
    <property type="entry name" value="MscS_channel_C_sf"/>
</dbReference>
<dbReference type="Pfam" id="PF21088">
    <property type="entry name" value="MS_channel_1st"/>
    <property type="match status" value="1"/>
</dbReference>
<feature type="transmembrane region" description="Helical" evidence="7">
    <location>
        <begin position="59"/>
        <end position="76"/>
    </location>
</feature>
<dbReference type="InterPro" id="IPR049142">
    <property type="entry name" value="MS_channel_1st"/>
</dbReference>
<dbReference type="SUPFAM" id="SSF82861">
    <property type="entry name" value="Mechanosensitive channel protein MscS (YggB), transmembrane region"/>
    <property type="match status" value="1"/>
</dbReference>
<evidence type="ECO:0000313" key="13">
    <source>
        <dbReference type="Proteomes" id="UP000011744"/>
    </source>
</evidence>
<evidence type="ECO:0000256" key="2">
    <source>
        <dbReference type="ARBA" id="ARBA00008017"/>
    </source>
</evidence>
<dbReference type="InterPro" id="IPR011014">
    <property type="entry name" value="MscS_channel_TM-2"/>
</dbReference>
<dbReference type="InterPro" id="IPR006685">
    <property type="entry name" value="MscS_channel_2nd"/>
</dbReference>
<sequence>MRRLAATLLLLAGLTGAALAQTPPPAPIPELPGQINAIGDKAADVVVQKLADHSGRDQWRHTAVIVVAAIVAAFAADRLSRGAWHRFAGRRLSDEQRLRIRRRLGWLRRILLTGLGAAVGLMTIQSLGVYDVLAVLGSEWGRRILSGLINIILVLALAVVFWEVLRAAIEHYLAATDSEGNQLQRSGRVRTLLPLVRNAAFILLVVMVGLIVLSELGVNIAPLLAGAGVLGIAIGFGSQKLVQDIITGAFILFEDTMAVGDAVKVGEHVGTVEAISIRAIRIRDGNGALHTVPFGAVSTVINSSRGFNYAAIDIPVAYEVDTDKAAQVILDLGAEMRGEAAWGAMIIDPVEVQGVERFDAASVVLRARLKTTPGDRMTLIREFNRRLKQRFDAAGISMSSPHAQKMVSD</sequence>
<keyword evidence="13" id="KW-1185">Reference proteome</keyword>
<dbReference type="EMBL" id="AONQ01000092">
    <property type="protein sequence ID" value="EME67961.1"/>
    <property type="molecule type" value="Genomic_DNA"/>
</dbReference>
<feature type="chain" id="PRO_5004029146" evidence="8">
    <location>
        <begin position="21"/>
        <end position="409"/>
    </location>
</feature>
<dbReference type="AlphaFoldDB" id="M2Y4E2"/>
<dbReference type="Gene3D" id="2.30.30.60">
    <property type="match status" value="1"/>
</dbReference>
<keyword evidence="4 7" id="KW-0812">Transmembrane</keyword>
<dbReference type="eggNOG" id="COG0668">
    <property type="taxonomic scope" value="Bacteria"/>
</dbReference>
<dbReference type="InterPro" id="IPR023408">
    <property type="entry name" value="MscS_beta-dom_sf"/>
</dbReference>
<dbReference type="InterPro" id="IPR049278">
    <property type="entry name" value="MS_channel_C"/>
</dbReference>
<evidence type="ECO:0000256" key="1">
    <source>
        <dbReference type="ARBA" id="ARBA00004651"/>
    </source>
</evidence>
<name>M2Y4E2_9PROT</name>
<gene>
    <name evidence="12" type="ORF">H261_20864</name>
</gene>
<dbReference type="InterPro" id="IPR045276">
    <property type="entry name" value="YbiO_bact"/>
</dbReference>
<dbReference type="Proteomes" id="UP000011744">
    <property type="component" value="Unassembled WGS sequence"/>
</dbReference>
<organism evidence="12 13">
    <name type="scientific">Paramagnetospirillum caucaseum</name>
    <dbReference type="NCBI Taxonomy" id="1244869"/>
    <lineage>
        <taxon>Bacteria</taxon>
        <taxon>Pseudomonadati</taxon>
        <taxon>Pseudomonadota</taxon>
        <taxon>Alphaproteobacteria</taxon>
        <taxon>Rhodospirillales</taxon>
        <taxon>Magnetospirillaceae</taxon>
        <taxon>Paramagnetospirillum</taxon>
    </lineage>
</organism>
<evidence type="ECO:0000259" key="10">
    <source>
        <dbReference type="Pfam" id="PF21082"/>
    </source>
</evidence>
<dbReference type="SUPFAM" id="SSF82689">
    <property type="entry name" value="Mechanosensitive channel protein MscS (YggB), C-terminal domain"/>
    <property type="match status" value="1"/>
</dbReference>
<feature type="transmembrane region" description="Helical" evidence="7">
    <location>
        <begin position="144"/>
        <end position="165"/>
    </location>
</feature>
<dbReference type="GO" id="GO:0005886">
    <property type="term" value="C:plasma membrane"/>
    <property type="evidence" value="ECO:0007669"/>
    <property type="project" value="UniProtKB-SubCell"/>
</dbReference>
<keyword evidence="8" id="KW-0732">Signal</keyword>
<evidence type="ECO:0000256" key="3">
    <source>
        <dbReference type="ARBA" id="ARBA00022475"/>
    </source>
</evidence>
<keyword evidence="3" id="KW-1003">Cell membrane</keyword>
<evidence type="ECO:0000313" key="12">
    <source>
        <dbReference type="EMBL" id="EME67961.1"/>
    </source>
</evidence>
<evidence type="ECO:0000256" key="5">
    <source>
        <dbReference type="ARBA" id="ARBA00022989"/>
    </source>
</evidence>
<dbReference type="Pfam" id="PF21082">
    <property type="entry name" value="MS_channel_3rd"/>
    <property type="match status" value="1"/>
</dbReference>
<dbReference type="PATRIC" id="fig|1244869.3.peg.4126"/>
<dbReference type="PANTHER" id="PTHR30460">
    <property type="entry name" value="MODERATE CONDUCTANCE MECHANOSENSITIVE CHANNEL YBIO"/>
    <property type="match status" value="1"/>
</dbReference>
<evidence type="ECO:0000256" key="6">
    <source>
        <dbReference type="ARBA" id="ARBA00023136"/>
    </source>
</evidence>
<proteinExistence type="inferred from homology"/>
<feature type="domain" description="Mechanosensitive ion channel transmembrane helices 2/3" evidence="11">
    <location>
        <begin position="201"/>
        <end position="239"/>
    </location>
</feature>
<protein>
    <submittedName>
        <fullName evidence="12">Small-conductance mechanosensitive channel</fullName>
    </submittedName>
</protein>
<feature type="transmembrane region" description="Helical" evidence="7">
    <location>
        <begin position="220"/>
        <end position="237"/>
    </location>
</feature>
<evidence type="ECO:0000259" key="9">
    <source>
        <dbReference type="Pfam" id="PF00924"/>
    </source>
</evidence>
<dbReference type="Gene3D" id="1.10.287.1260">
    <property type="match status" value="1"/>
</dbReference>
<comment type="subcellular location">
    <subcellularLocation>
        <location evidence="1">Cell membrane</location>
        <topology evidence="1">Multi-pass membrane protein</topology>
    </subcellularLocation>
</comment>